<proteinExistence type="inferred from homology"/>
<dbReference type="Pfam" id="PF03765">
    <property type="entry name" value="CRAL_TRIO_N"/>
    <property type="match status" value="1"/>
</dbReference>
<feature type="compositionally biased region" description="Basic and acidic residues" evidence="10">
    <location>
        <begin position="179"/>
        <end position="204"/>
    </location>
</feature>
<dbReference type="EMBL" id="AMZH03006000">
    <property type="protein sequence ID" value="RRT64938.1"/>
    <property type="molecule type" value="Genomic_DNA"/>
</dbReference>
<feature type="domain" description="GOLD" evidence="12">
    <location>
        <begin position="520"/>
        <end position="629"/>
    </location>
</feature>
<comment type="subcellular location">
    <subcellularLocation>
        <location evidence="2">Cytoplasm</location>
    </subcellularLocation>
    <subcellularLocation>
        <location evidence="1">Membrane</location>
    </subcellularLocation>
</comment>
<comment type="caution">
    <text evidence="13">The sequence shown here is derived from an EMBL/GenBank/DDBJ whole genome shotgun (WGS) entry which is preliminary data.</text>
</comment>
<evidence type="ECO:0000256" key="10">
    <source>
        <dbReference type="SAM" id="MobiDB-lite"/>
    </source>
</evidence>
<dbReference type="SUPFAM" id="SSF52087">
    <property type="entry name" value="CRAL/TRIO domain"/>
    <property type="match status" value="1"/>
</dbReference>
<feature type="compositionally biased region" description="Basic and acidic residues" evidence="10">
    <location>
        <begin position="99"/>
        <end position="171"/>
    </location>
</feature>
<feature type="compositionally biased region" description="Basic and acidic residues" evidence="10">
    <location>
        <begin position="212"/>
        <end position="231"/>
    </location>
</feature>
<dbReference type="Pfam" id="PF25099">
    <property type="entry name" value="GOLD_PATL1_C"/>
    <property type="match status" value="1"/>
</dbReference>
<evidence type="ECO:0000256" key="8">
    <source>
        <dbReference type="ARBA" id="ARBA00023136"/>
    </source>
</evidence>
<dbReference type="Gene3D" id="1.10.8.20">
    <property type="entry name" value="N-terminal domain of phosphatidylinositol transfer protein sec14p"/>
    <property type="match status" value="1"/>
</dbReference>
<dbReference type="GO" id="GO:0008289">
    <property type="term" value="F:lipid binding"/>
    <property type="evidence" value="ECO:0007669"/>
    <property type="project" value="UniProtKB-KW"/>
</dbReference>
<dbReference type="Gene3D" id="3.40.525.10">
    <property type="entry name" value="CRAL-TRIO lipid binding domain"/>
    <property type="match status" value="1"/>
</dbReference>
<dbReference type="CDD" id="cd00170">
    <property type="entry name" value="SEC14"/>
    <property type="match status" value="1"/>
</dbReference>
<evidence type="ECO:0008006" key="15">
    <source>
        <dbReference type="Google" id="ProtNLM"/>
    </source>
</evidence>
<dbReference type="PROSITE" id="PS50191">
    <property type="entry name" value="CRAL_TRIO"/>
    <property type="match status" value="1"/>
</dbReference>
<evidence type="ECO:0000256" key="1">
    <source>
        <dbReference type="ARBA" id="ARBA00004370"/>
    </source>
</evidence>
<keyword evidence="5" id="KW-0963">Cytoplasm</keyword>
<dbReference type="AlphaFoldDB" id="A0A426ZLS2"/>
<evidence type="ECO:0000259" key="11">
    <source>
        <dbReference type="PROSITE" id="PS50191"/>
    </source>
</evidence>
<dbReference type="SUPFAM" id="SSF46938">
    <property type="entry name" value="CRAL/TRIO N-terminal domain"/>
    <property type="match status" value="1"/>
</dbReference>
<gene>
    <name evidence="13" type="ORF">B296_00013566</name>
</gene>
<evidence type="ECO:0000256" key="3">
    <source>
        <dbReference type="ARBA" id="ARBA00007155"/>
    </source>
</evidence>
<dbReference type="GO" id="GO:0005737">
    <property type="term" value="C:cytoplasm"/>
    <property type="evidence" value="ECO:0007669"/>
    <property type="project" value="UniProtKB-SubCell"/>
</dbReference>
<dbReference type="GO" id="GO:0016020">
    <property type="term" value="C:membrane"/>
    <property type="evidence" value="ECO:0007669"/>
    <property type="project" value="UniProtKB-SubCell"/>
</dbReference>
<feature type="region of interest" description="Disordered" evidence="10">
    <location>
        <begin position="1"/>
        <end position="70"/>
    </location>
</feature>
<dbReference type="InterPro" id="IPR011074">
    <property type="entry name" value="CRAL/TRIO_N_dom"/>
</dbReference>
<dbReference type="InterPro" id="IPR009038">
    <property type="entry name" value="GOLD_dom"/>
</dbReference>
<keyword evidence="4" id="KW-0813">Transport</keyword>
<dbReference type="InterPro" id="IPR044834">
    <property type="entry name" value="PATL"/>
</dbReference>
<sequence>MTSEVSSEAGAPTAADPVEEKVAAAADCDEKETEVDTKVVADVEEKKMSEPLSSDPPSVEKCSSFREESNFLSDLKEAEKKALIELRAKVEEAIFEGKLLLEKQEEQKPKEKKEVTKEKQKTDPETREGGEGETAKLDQAKEKREEVTEKEKADHEAQRGGEGEQAKLDQGKEEEEVNEKECGEGEKAIHRQAKEEEEKEKVDPETQEEGEGEKAKVDQTADVKAEEKAAPLEEKAIATAASEAKNVGDSDKEATLWGVPLLPSKGSERADVILLKFLRARDFKVKDAFEMLQNVLVWRKQSRIDSILDEESLGADFVAACYMDGVDRERHPVCYNMPGVFQDDKLYQETFGSEQGREKFQRWRVQLMEKGIKALDFTPGGVASLLQITDLNNSPGPSKKELRTTMKQVVQLLQDNYPELVARNVSAIAIPNLHQCSFLVLRIPRSDLSFLDPTNQEQVRLCSSRKGRRNSPQVRQDLEFVQRPHLLGTKRAQASPPFFRYIPAEAVPVRYGGLKRDDDTEFLAEDGGVSEVIVKSNSTETIEIPAPEGGTTLFWDLSVLGWEVSYKEEFVPTDEGSYTIVVRKSKKMAAAELPVRNSFRNSEPGKVLLTIENNSFWKKKALYRYKIKKSC</sequence>
<dbReference type="PROSITE" id="PS50866">
    <property type="entry name" value="GOLD"/>
    <property type="match status" value="1"/>
</dbReference>
<evidence type="ECO:0000313" key="14">
    <source>
        <dbReference type="Proteomes" id="UP000287651"/>
    </source>
</evidence>
<evidence type="ECO:0000256" key="6">
    <source>
        <dbReference type="ARBA" id="ARBA00022618"/>
    </source>
</evidence>
<feature type="compositionally biased region" description="Basic and acidic residues" evidence="10">
    <location>
        <begin position="34"/>
        <end position="49"/>
    </location>
</feature>
<feature type="region of interest" description="Disordered" evidence="10">
    <location>
        <begin position="99"/>
        <end position="231"/>
    </location>
</feature>
<dbReference type="GO" id="GO:0051301">
    <property type="term" value="P:cell division"/>
    <property type="evidence" value="ECO:0007669"/>
    <property type="project" value="UniProtKB-KW"/>
</dbReference>
<evidence type="ECO:0000256" key="9">
    <source>
        <dbReference type="ARBA" id="ARBA00023306"/>
    </source>
</evidence>
<evidence type="ECO:0000259" key="12">
    <source>
        <dbReference type="PROSITE" id="PS50866"/>
    </source>
</evidence>
<dbReference type="SMART" id="SM00516">
    <property type="entry name" value="SEC14"/>
    <property type="match status" value="1"/>
</dbReference>
<protein>
    <recommendedName>
        <fullName evidence="15">CRAL-TRIO domain-containing protein</fullName>
    </recommendedName>
</protein>
<dbReference type="InterPro" id="IPR036273">
    <property type="entry name" value="CRAL/TRIO_N_dom_sf"/>
</dbReference>
<dbReference type="Pfam" id="PF00650">
    <property type="entry name" value="CRAL_TRIO"/>
    <property type="match status" value="1"/>
</dbReference>
<dbReference type="SMART" id="SM01100">
    <property type="entry name" value="CRAL_TRIO_N"/>
    <property type="match status" value="1"/>
</dbReference>
<dbReference type="PANTHER" id="PTHR45932:SF2">
    <property type="entry name" value="PATELLIN-4"/>
    <property type="match status" value="1"/>
</dbReference>
<evidence type="ECO:0000256" key="2">
    <source>
        <dbReference type="ARBA" id="ARBA00004496"/>
    </source>
</evidence>
<evidence type="ECO:0000313" key="13">
    <source>
        <dbReference type="EMBL" id="RRT64938.1"/>
    </source>
</evidence>
<feature type="domain" description="CRAL-TRIO" evidence="11">
    <location>
        <begin position="310"/>
        <end position="519"/>
    </location>
</feature>
<name>A0A426ZLS2_ENSVE</name>
<keyword evidence="8" id="KW-0472">Membrane</keyword>
<dbReference type="InterPro" id="IPR036865">
    <property type="entry name" value="CRAL-TRIO_dom_sf"/>
</dbReference>
<keyword evidence="7" id="KW-0446">Lipid-binding</keyword>
<accession>A0A426ZLS2</accession>
<dbReference type="PANTHER" id="PTHR45932">
    <property type="entry name" value="PATELLIN-1"/>
    <property type="match status" value="1"/>
</dbReference>
<dbReference type="InterPro" id="IPR001251">
    <property type="entry name" value="CRAL-TRIO_dom"/>
</dbReference>
<reference evidence="13 14" key="1">
    <citation type="journal article" date="2014" name="Agronomy (Basel)">
        <title>A Draft Genome Sequence for Ensete ventricosum, the Drought-Tolerant Tree Against Hunger.</title>
        <authorList>
            <person name="Harrison J."/>
            <person name="Moore K.A."/>
            <person name="Paszkiewicz K."/>
            <person name="Jones T."/>
            <person name="Grant M."/>
            <person name="Ambacheew D."/>
            <person name="Muzemil S."/>
            <person name="Studholme D.J."/>
        </authorList>
    </citation>
    <scope>NUCLEOTIDE SEQUENCE [LARGE SCALE GENOMIC DNA]</scope>
</reference>
<keyword evidence="9" id="KW-0131">Cell cycle</keyword>
<organism evidence="13 14">
    <name type="scientific">Ensete ventricosum</name>
    <name type="common">Abyssinian banana</name>
    <name type="synonym">Musa ensete</name>
    <dbReference type="NCBI Taxonomy" id="4639"/>
    <lineage>
        <taxon>Eukaryota</taxon>
        <taxon>Viridiplantae</taxon>
        <taxon>Streptophyta</taxon>
        <taxon>Embryophyta</taxon>
        <taxon>Tracheophyta</taxon>
        <taxon>Spermatophyta</taxon>
        <taxon>Magnoliopsida</taxon>
        <taxon>Liliopsida</taxon>
        <taxon>Zingiberales</taxon>
        <taxon>Musaceae</taxon>
        <taxon>Ensete</taxon>
    </lineage>
</organism>
<dbReference type="Proteomes" id="UP000287651">
    <property type="component" value="Unassembled WGS sequence"/>
</dbReference>
<evidence type="ECO:0000256" key="7">
    <source>
        <dbReference type="ARBA" id="ARBA00023121"/>
    </source>
</evidence>
<evidence type="ECO:0000256" key="4">
    <source>
        <dbReference type="ARBA" id="ARBA00022448"/>
    </source>
</evidence>
<dbReference type="InterPro" id="IPR056794">
    <property type="entry name" value="PATL1-6_C_GOLD"/>
</dbReference>
<comment type="similarity">
    <text evidence="3">Belongs to the patellin family.</text>
</comment>
<dbReference type="Gene3D" id="2.60.120.680">
    <property type="entry name" value="GOLD domain"/>
    <property type="match status" value="1"/>
</dbReference>
<keyword evidence="6" id="KW-0132">Cell division</keyword>
<evidence type="ECO:0000256" key="5">
    <source>
        <dbReference type="ARBA" id="ARBA00022490"/>
    </source>
</evidence>